<keyword evidence="2" id="KW-1185">Reference proteome</keyword>
<comment type="caution">
    <text evidence="1">The sequence shown here is derived from an EMBL/GenBank/DDBJ whole genome shotgun (WGS) entry which is preliminary data.</text>
</comment>
<dbReference type="AlphaFoldDB" id="A0AAV4QT59"/>
<reference evidence="1 2" key="1">
    <citation type="submission" date="2021-06" db="EMBL/GenBank/DDBJ databases">
        <title>Caerostris extrusa draft genome.</title>
        <authorList>
            <person name="Kono N."/>
            <person name="Arakawa K."/>
        </authorList>
    </citation>
    <scope>NUCLEOTIDE SEQUENCE [LARGE SCALE GENOMIC DNA]</scope>
</reference>
<name>A0AAV4QT59_CAEEX</name>
<dbReference type="EMBL" id="BPLR01006857">
    <property type="protein sequence ID" value="GIY12838.1"/>
    <property type="molecule type" value="Genomic_DNA"/>
</dbReference>
<organism evidence="1 2">
    <name type="scientific">Caerostris extrusa</name>
    <name type="common">Bark spider</name>
    <name type="synonym">Caerostris bankana</name>
    <dbReference type="NCBI Taxonomy" id="172846"/>
    <lineage>
        <taxon>Eukaryota</taxon>
        <taxon>Metazoa</taxon>
        <taxon>Ecdysozoa</taxon>
        <taxon>Arthropoda</taxon>
        <taxon>Chelicerata</taxon>
        <taxon>Arachnida</taxon>
        <taxon>Araneae</taxon>
        <taxon>Araneomorphae</taxon>
        <taxon>Entelegynae</taxon>
        <taxon>Araneoidea</taxon>
        <taxon>Araneidae</taxon>
        <taxon>Caerostris</taxon>
    </lineage>
</organism>
<dbReference type="Proteomes" id="UP001054945">
    <property type="component" value="Unassembled WGS sequence"/>
</dbReference>
<evidence type="ECO:0000313" key="1">
    <source>
        <dbReference type="EMBL" id="GIY12838.1"/>
    </source>
</evidence>
<proteinExistence type="predicted"/>
<sequence>MIPPYLFIPPTPRRRQRLAEGYDAWLQIRHSSWLVPFLYFKSLWDSTAWLPVANCELWVSTKLGKPLECPMWSSGQDSWL</sequence>
<protein>
    <submittedName>
        <fullName evidence="1">Uncharacterized protein</fullName>
    </submittedName>
</protein>
<evidence type="ECO:0000313" key="2">
    <source>
        <dbReference type="Proteomes" id="UP001054945"/>
    </source>
</evidence>
<accession>A0AAV4QT59</accession>
<gene>
    <name evidence="1" type="ORF">CEXT_407561</name>
</gene>